<dbReference type="Pfam" id="PF00583">
    <property type="entry name" value="Acetyltransf_1"/>
    <property type="match status" value="1"/>
</dbReference>
<dbReference type="CDD" id="cd04301">
    <property type="entry name" value="NAT_SF"/>
    <property type="match status" value="1"/>
</dbReference>
<dbReference type="PROSITE" id="PS51186">
    <property type="entry name" value="GNAT"/>
    <property type="match status" value="1"/>
</dbReference>
<keyword evidence="2" id="KW-0808">Transferase</keyword>
<dbReference type="GO" id="GO:0016747">
    <property type="term" value="F:acyltransferase activity, transferring groups other than amino-acyl groups"/>
    <property type="evidence" value="ECO:0007669"/>
    <property type="project" value="InterPro"/>
</dbReference>
<evidence type="ECO:0000313" key="2">
    <source>
        <dbReference type="EMBL" id="MBA8876327.1"/>
    </source>
</evidence>
<feature type="domain" description="N-acetyltransferase" evidence="1">
    <location>
        <begin position="3"/>
        <end position="141"/>
    </location>
</feature>
<dbReference type="Gene3D" id="3.40.630.30">
    <property type="match status" value="1"/>
</dbReference>
<dbReference type="InterPro" id="IPR000182">
    <property type="entry name" value="GNAT_dom"/>
</dbReference>
<dbReference type="AlphaFoldDB" id="A0A839EIJ8"/>
<evidence type="ECO:0000313" key="3">
    <source>
        <dbReference type="Proteomes" id="UP000549052"/>
    </source>
</evidence>
<name>A0A839EIJ8_9HYPH</name>
<dbReference type="InterPro" id="IPR016181">
    <property type="entry name" value="Acyl_CoA_acyltransferase"/>
</dbReference>
<accession>A0A839EIJ8</accession>
<comment type="caution">
    <text evidence="2">The sequence shown here is derived from an EMBL/GenBank/DDBJ whole genome shotgun (WGS) entry which is preliminary data.</text>
</comment>
<proteinExistence type="predicted"/>
<reference evidence="2 3" key="1">
    <citation type="submission" date="2020-07" db="EMBL/GenBank/DDBJ databases">
        <title>Genomic Encyclopedia of Type Strains, Phase IV (KMG-V): Genome sequencing to study the core and pangenomes of soil and plant-associated prokaryotes.</title>
        <authorList>
            <person name="Whitman W."/>
        </authorList>
    </citation>
    <scope>NUCLEOTIDE SEQUENCE [LARGE SCALE GENOMIC DNA]</scope>
    <source>
        <strain evidence="2 3">AN3</strain>
    </source>
</reference>
<organism evidence="2 3">
    <name type="scientific">Phyllobacterium myrsinacearum</name>
    <dbReference type="NCBI Taxonomy" id="28101"/>
    <lineage>
        <taxon>Bacteria</taxon>
        <taxon>Pseudomonadati</taxon>
        <taxon>Pseudomonadota</taxon>
        <taxon>Alphaproteobacteria</taxon>
        <taxon>Hyphomicrobiales</taxon>
        <taxon>Phyllobacteriaceae</taxon>
        <taxon>Phyllobacterium</taxon>
    </lineage>
</organism>
<dbReference type="EMBL" id="JACGXN010000001">
    <property type="protein sequence ID" value="MBA8876327.1"/>
    <property type="molecule type" value="Genomic_DNA"/>
</dbReference>
<evidence type="ECO:0000259" key="1">
    <source>
        <dbReference type="PROSITE" id="PS51186"/>
    </source>
</evidence>
<sequence>MKIEMRLAALNDLDALTSLDTITPTYPERTKEIKQWIDANECFVACHNNEIAAYGVFNYHFFRSGMIEMVMVGTAFRKKGVGAALLRYFIDICTTPKIWATTNLSNQAMQRLLSQASFSPSGYVHNLDDNDPELVFVKFLA</sequence>
<keyword evidence="3" id="KW-1185">Reference proteome</keyword>
<dbReference type="RefSeq" id="WP_182547146.1">
    <property type="nucleotide sequence ID" value="NZ_JACGXN010000001.1"/>
</dbReference>
<dbReference type="Proteomes" id="UP000549052">
    <property type="component" value="Unassembled WGS sequence"/>
</dbReference>
<gene>
    <name evidence="2" type="ORF">FHW16_000009</name>
</gene>
<protein>
    <submittedName>
        <fullName evidence="2">GNAT superfamily N-acetyltransferase</fullName>
    </submittedName>
</protein>
<dbReference type="SUPFAM" id="SSF55729">
    <property type="entry name" value="Acyl-CoA N-acyltransferases (Nat)"/>
    <property type="match status" value="1"/>
</dbReference>